<feature type="transmembrane region" description="Helical" evidence="7">
    <location>
        <begin position="327"/>
        <end position="352"/>
    </location>
</feature>
<dbReference type="InterPro" id="IPR020846">
    <property type="entry name" value="MFS_dom"/>
</dbReference>
<dbReference type="EMBL" id="RJKL01000001">
    <property type="protein sequence ID" value="ROP31339.1"/>
    <property type="molecule type" value="Genomic_DNA"/>
</dbReference>
<feature type="transmembrane region" description="Helical" evidence="7">
    <location>
        <begin position="76"/>
        <end position="94"/>
    </location>
</feature>
<dbReference type="GO" id="GO:0022857">
    <property type="term" value="F:transmembrane transporter activity"/>
    <property type="evidence" value="ECO:0007669"/>
    <property type="project" value="InterPro"/>
</dbReference>
<feature type="transmembrane region" description="Helical" evidence="7">
    <location>
        <begin position="195"/>
        <end position="216"/>
    </location>
</feature>
<feature type="compositionally biased region" description="Basic and acidic residues" evidence="6">
    <location>
        <begin position="415"/>
        <end position="425"/>
    </location>
</feature>
<keyword evidence="4 7" id="KW-1133">Transmembrane helix</keyword>
<comment type="subcellular location">
    <subcellularLocation>
        <location evidence="1">Cell membrane</location>
        <topology evidence="1">Multi-pass membrane protein</topology>
    </subcellularLocation>
</comment>
<feature type="region of interest" description="Disordered" evidence="6">
    <location>
        <begin position="415"/>
        <end position="453"/>
    </location>
</feature>
<dbReference type="Pfam" id="PF07690">
    <property type="entry name" value="MFS_1"/>
    <property type="match status" value="1"/>
</dbReference>
<keyword evidence="5 7" id="KW-0472">Membrane</keyword>
<dbReference type="PANTHER" id="PTHR43124">
    <property type="entry name" value="PURINE EFFLUX PUMP PBUE"/>
    <property type="match status" value="1"/>
</dbReference>
<dbReference type="OrthoDB" id="7030876at2"/>
<name>A0A3N1GMA4_9ACTN</name>
<dbReference type="SUPFAM" id="SSF103473">
    <property type="entry name" value="MFS general substrate transporter"/>
    <property type="match status" value="1"/>
</dbReference>
<evidence type="ECO:0000313" key="10">
    <source>
        <dbReference type="Proteomes" id="UP000271683"/>
    </source>
</evidence>
<proteinExistence type="predicted"/>
<sequence length="453" mass="45455">MGQRSAAGASGTGTIIGPCVMAGARPGFPVSAQPERGTGGLYLVLILAMALPSSVLYSVGAVGAELTSAFHVSRSGLGALPAIVFGAAAVLSLWSGGVVARLGARAALLVLFTLATAAFVLVGAAAGQLGLVAAMALCGVCQAMSNPATNLAITEYFHPADRAAAVGRKQAAVQMSALVVGLTAPLLTQLAGWRAAFLVGAPLAVFALAATARSVAARPRVAHSFSWRPARPNRYLALLMLFLTAEGCGVSAVATFTPLYGRDHLGLGAGVATASIAVLGVAGVAARLIWSRRSAALSLLSPLLGKLAVGAAVSAVLIWAGAELGPIALFAGVAGVGVTAVGANAVAMVLVVRDRRTGPLGPASALLSLGFFVGFVIGPVSFGAIADHLGYGPAWLAVAAVFLLAAGLSGLVPRRERPGDTEGRRAATWCRSTPPGRSARSVSARRARRRTPP</sequence>
<protein>
    <submittedName>
        <fullName evidence="9">Putative MFS family arabinose efflux permease</fullName>
    </submittedName>
</protein>
<evidence type="ECO:0000256" key="5">
    <source>
        <dbReference type="ARBA" id="ARBA00023136"/>
    </source>
</evidence>
<dbReference type="InterPro" id="IPR036259">
    <property type="entry name" value="MFS_trans_sf"/>
</dbReference>
<dbReference type="PANTHER" id="PTHR43124:SF3">
    <property type="entry name" value="CHLORAMPHENICOL EFFLUX PUMP RV0191"/>
    <property type="match status" value="1"/>
</dbReference>
<dbReference type="GO" id="GO:0005886">
    <property type="term" value="C:plasma membrane"/>
    <property type="evidence" value="ECO:0007669"/>
    <property type="project" value="UniProtKB-SubCell"/>
</dbReference>
<evidence type="ECO:0000259" key="8">
    <source>
        <dbReference type="PROSITE" id="PS50850"/>
    </source>
</evidence>
<feature type="transmembrane region" description="Helical" evidence="7">
    <location>
        <begin position="106"/>
        <end position="127"/>
    </location>
</feature>
<dbReference type="Proteomes" id="UP000271683">
    <property type="component" value="Unassembled WGS sequence"/>
</dbReference>
<dbReference type="PROSITE" id="PS50850">
    <property type="entry name" value="MFS"/>
    <property type="match status" value="1"/>
</dbReference>
<evidence type="ECO:0000256" key="4">
    <source>
        <dbReference type="ARBA" id="ARBA00022989"/>
    </source>
</evidence>
<evidence type="ECO:0000256" key="2">
    <source>
        <dbReference type="ARBA" id="ARBA00022475"/>
    </source>
</evidence>
<feature type="transmembrane region" description="Helical" evidence="7">
    <location>
        <begin position="236"/>
        <end position="261"/>
    </location>
</feature>
<evidence type="ECO:0000313" key="9">
    <source>
        <dbReference type="EMBL" id="ROP31339.1"/>
    </source>
</evidence>
<comment type="caution">
    <text evidence="9">The sequence shown here is derived from an EMBL/GenBank/DDBJ whole genome shotgun (WGS) entry which is preliminary data.</text>
</comment>
<evidence type="ECO:0000256" key="3">
    <source>
        <dbReference type="ARBA" id="ARBA00022692"/>
    </source>
</evidence>
<reference evidence="9 10" key="1">
    <citation type="submission" date="2018-11" db="EMBL/GenBank/DDBJ databases">
        <title>Sequencing the genomes of 1000 actinobacteria strains.</title>
        <authorList>
            <person name="Klenk H.-P."/>
        </authorList>
    </citation>
    <scope>NUCLEOTIDE SEQUENCE [LARGE SCALE GENOMIC DNA]</scope>
    <source>
        <strain evidence="9 10">DSM 43634</strain>
    </source>
</reference>
<evidence type="ECO:0000256" key="1">
    <source>
        <dbReference type="ARBA" id="ARBA00004651"/>
    </source>
</evidence>
<feature type="transmembrane region" description="Helical" evidence="7">
    <location>
        <begin position="364"/>
        <end position="386"/>
    </location>
</feature>
<feature type="transmembrane region" description="Helical" evidence="7">
    <location>
        <begin position="267"/>
        <end position="290"/>
    </location>
</feature>
<accession>A0A3N1GMA4</accession>
<feature type="compositionally biased region" description="Basic residues" evidence="6">
    <location>
        <begin position="443"/>
        <end position="453"/>
    </location>
</feature>
<dbReference type="AlphaFoldDB" id="A0A3N1GMA4"/>
<feature type="domain" description="Major facilitator superfamily (MFS) profile" evidence="8">
    <location>
        <begin position="41"/>
        <end position="417"/>
    </location>
</feature>
<feature type="transmembrane region" description="Helical" evidence="7">
    <location>
        <begin position="297"/>
        <end position="321"/>
    </location>
</feature>
<gene>
    <name evidence="9" type="ORF">EDD30_4238</name>
</gene>
<dbReference type="InterPro" id="IPR050189">
    <property type="entry name" value="MFS_Efflux_Transporters"/>
</dbReference>
<evidence type="ECO:0000256" key="7">
    <source>
        <dbReference type="SAM" id="Phobius"/>
    </source>
</evidence>
<feature type="transmembrane region" description="Helical" evidence="7">
    <location>
        <begin position="392"/>
        <end position="412"/>
    </location>
</feature>
<keyword evidence="3 7" id="KW-0812">Transmembrane</keyword>
<dbReference type="InterPro" id="IPR011701">
    <property type="entry name" value="MFS"/>
</dbReference>
<organism evidence="9 10">
    <name type="scientific">Couchioplanes caeruleus</name>
    <dbReference type="NCBI Taxonomy" id="56438"/>
    <lineage>
        <taxon>Bacteria</taxon>
        <taxon>Bacillati</taxon>
        <taxon>Actinomycetota</taxon>
        <taxon>Actinomycetes</taxon>
        <taxon>Micromonosporales</taxon>
        <taxon>Micromonosporaceae</taxon>
        <taxon>Couchioplanes</taxon>
    </lineage>
</organism>
<evidence type="ECO:0000256" key="6">
    <source>
        <dbReference type="SAM" id="MobiDB-lite"/>
    </source>
</evidence>
<keyword evidence="2" id="KW-1003">Cell membrane</keyword>
<dbReference type="Gene3D" id="1.20.1250.20">
    <property type="entry name" value="MFS general substrate transporter like domains"/>
    <property type="match status" value="2"/>
</dbReference>
<feature type="transmembrane region" description="Helical" evidence="7">
    <location>
        <begin position="41"/>
        <end position="64"/>
    </location>
</feature>